<evidence type="ECO:0000313" key="6">
    <source>
        <dbReference type="EMBL" id="CAP01444.1"/>
    </source>
</evidence>
<dbReference type="GO" id="GO:0070292">
    <property type="term" value="P:N-acylphosphatidylethanolamine metabolic process"/>
    <property type="evidence" value="ECO:0007669"/>
    <property type="project" value="TreeGrafter"/>
</dbReference>
<dbReference type="GO" id="GO:0004623">
    <property type="term" value="F:phospholipase A2 activity"/>
    <property type="evidence" value="ECO:0007669"/>
    <property type="project" value="TreeGrafter"/>
</dbReference>
<evidence type="ECO:0000313" key="7">
    <source>
        <dbReference type="Proteomes" id="UP000001741"/>
    </source>
</evidence>
<organism evidence="6 7">
    <name type="scientific">Acinetobacter baumannii (strain SDF)</name>
    <dbReference type="NCBI Taxonomy" id="509170"/>
    <lineage>
        <taxon>Bacteria</taxon>
        <taxon>Pseudomonadati</taxon>
        <taxon>Pseudomonadota</taxon>
        <taxon>Gammaproteobacteria</taxon>
        <taxon>Moraxellales</taxon>
        <taxon>Moraxellaceae</taxon>
        <taxon>Acinetobacter</taxon>
        <taxon>Acinetobacter calcoaceticus/baumannii complex</taxon>
    </lineage>
</organism>
<name>B0VR25_ACIBS</name>
<dbReference type="GO" id="GO:0005737">
    <property type="term" value="C:cytoplasm"/>
    <property type="evidence" value="ECO:0007669"/>
    <property type="project" value="TreeGrafter"/>
</dbReference>
<evidence type="ECO:0000256" key="1">
    <source>
        <dbReference type="ARBA" id="ARBA00022679"/>
    </source>
</evidence>
<dbReference type="Proteomes" id="UP000001741">
    <property type="component" value="Chromosome"/>
</dbReference>
<gene>
    <name evidence="6" type="ordered locus">ABSDF2116</name>
</gene>
<keyword evidence="4" id="KW-1133">Transmembrane helix</keyword>
<dbReference type="GO" id="GO:0016410">
    <property type="term" value="F:N-acyltransferase activity"/>
    <property type="evidence" value="ECO:0007669"/>
    <property type="project" value="TreeGrafter"/>
</dbReference>
<dbReference type="EMBL" id="CU468230">
    <property type="protein sequence ID" value="CAP01444.1"/>
    <property type="molecule type" value="Genomic_DNA"/>
</dbReference>
<feature type="domain" description="LRAT" evidence="5">
    <location>
        <begin position="23"/>
        <end position="123"/>
    </location>
</feature>
<protein>
    <recommendedName>
        <fullName evidence="5">LRAT domain-containing protein</fullName>
    </recommendedName>
</protein>
<keyword evidence="4" id="KW-0812">Transmembrane</keyword>
<dbReference type="PANTHER" id="PTHR13943:SF77">
    <property type="entry name" value="LRAT DOMAIN-CONTAINING PROTEIN"/>
    <property type="match status" value="1"/>
</dbReference>
<keyword evidence="2" id="KW-0378">Hydrolase</keyword>
<dbReference type="Gene3D" id="3.90.1720.10">
    <property type="entry name" value="endopeptidase domain like (from Nostoc punctiforme)"/>
    <property type="match status" value="1"/>
</dbReference>
<feature type="transmembrane region" description="Helical" evidence="4">
    <location>
        <begin position="140"/>
        <end position="162"/>
    </location>
</feature>
<sequence>MIKLYWISVNMQQTNKRYPLGAHLIVKHLGYSHHGIYAGRGRVIHYSGLAHFIKKRPIEITSLNAFSHGKKIHVRSYDAPRYRGKVVVRRMRSRMHENHYHLIINNCEHLCSWAITGIESSTQVERMMHRLTTIGYVSSIMSYMNGMMLTVATTCFALVLYIKKKLRDQAKMNIPTYQFLREKAEKRNIDPTSPLVFIEPDKKETI</sequence>
<evidence type="ECO:0000256" key="2">
    <source>
        <dbReference type="ARBA" id="ARBA00022801"/>
    </source>
</evidence>
<keyword evidence="4" id="KW-0472">Membrane</keyword>
<proteinExistence type="predicted"/>
<dbReference type="InterPro" id="IPR007053">
    <property type="entry name" value="LRAT_dom"/>
</dbReference>
<dbReference type="BioCyc" id="ABAU509170:GCL9-1724-MONOMER"/>
<dbReference type="GO" id="GO:0008970">
    <property type="term" value="F:phospholipase A1 activity"/>
    <property type="evidence" value="ECO:0007669"/>
    <property type="project" value="TreeGrafter"/>
</dbReference>
<accession>B0VR25</accession>
<dbReference type="PROSITE" id="PS51934">
    <property type="entry name" value="LRAT"/>
    <property type="match status" value="1"/>
</dbReference>
<evidence type="ECO:0000256" key="4">
    <source>
        <dbReference type="SAM" id="Phobius"/>
    </source>
</evidence>
<dbReference type="HOGENOM" id="CLU_1522017_0_0_6"/>
<dbReference type="Pfam" id="PF04970">
    <property type="entry name" value="LRAT"/>
    <property type="match status" value="1"/>
</dbReference>
<evidence type="ECO:0000259" key="5">
    <source>
        <dbReference type="PROSITE" id="PS51934"/>
    </source>
</evidence>
<dbReference type="AlphaFoldDB" id="B0VR25"/>
<reference evidence="6 7" key="1">
    <citation type="journal article" date="2008" name="PLoS ONE">
        <title>Comparative analysis of Acinetobacters: three genomes for three lifestyles.</title>
        <authorList>
            <person name="Vallenet D."/>
            <person name="Nordmann P."/>
            <person name="Barbe V."/>
            <person name="Poirel L."/>
            <person name="Mangenot S."/>
            <person name="Bataille E."/>
            <person name="Dossat C."/>
            <person name="Gas S."/>
            <person name="Kreimeyer A."/>
            <person name="Lenoble P."/>
            <person name="Oztas S."/>
            <person name="Poulain J."/>
            <person name="Segurens B."/>
            <person name="Robert C."/>
            <person name="Abergel C."/>
            <person name="Claverie J.M."/>
            <person name="Raoult D."/>
            <person name="Medigue C."/>
            <person name="Weissenbach J."/>
            <person name="Cruveiller S."/>
        </authorList>
    </citation>
    <scope>NUCLEOTIDE SEQUENCE [LARGE SCALE GENOMIC DNA]</scope>
    <source>
        <strain evidence="6 7">SDF</strain>
    </source>
</reference>
<dbReference type="PANTHER" id="PTHR13943">
    <property type="entry name" value="HRAS-LIKE SUPPRESSOR - RELATED"/>
    <property type="match status" value="1"/>
</dbReference>
<dbReference type="KEGG" id="abm:ABSDF2116"/>
<keyword evidence="1" id="KW-0808">Transferase</keyword>
<dbReference type="InterPro" id="IPR051496">
    <property type="entry name" value="H-rev107_PLA/AT"/>
</dbReference>
<evidence type="ECO:0000256" key="3">
    <source>
        <dbReference type="ARBA" id="ARBA00023098"/>
    </source>
</evidence>
<keyword evidence="3" id="KW-0443">Lipid metabolism</keyword>